<protein>
    <recommendedName>
        <fullName evidence="1">Glutamate/phenylalanine/leucine/valine/L-tryptophan dehydrogenase C-terminal domain-containing protein</fullName>
    </recommendedName>
</protein>
<dbReference type="Pfam" id="PF00208">
    <property type="entry name" value="ELFV_dehydrog"/>
    <property type="match status" value="1"/>
</dbReference>
<dbReference type="Gene3D" id="3.40.50.720">
    <property type="entry name" value="NAD(P)-binding Rossmann-like Domain"/>
    <property type="match status" value="1"/>
</dbReference>
<dbReference type="SMART" id="SM00839">
    <property type="entry name" value="ELFV_dehydrog"/>
    <property type="match status" value="1"/>
</dbReference>
<reference evidence="2 3" key="1">
    <citation type="journal article" date="2023" name="Commun. Biol.">
        <title>Genome analysis of Parmales, the sister group of diatoms, reveals the evolutionary specialization of diatoms from phago-mixotrophs to photoautotrophs.</title>
        <authorList>
            <person name="Ban H."/>
            <person name="Sato S."/>
            <person name="Yoshikawa S."/>
            <person name="Yamada K."/>
            <person name="Nakamura Y."/>
            <person name="Ichinomiya M."/>
            <person name="Sato N."/>
            <person name="Blanc-Mathieu R."/>
            <person name="Endo H."/>
            <person name="Kuwata A."/>
            <person name="Ogata H."/>
        </authorList>
    </citation>
    <scope>NUCLEOTIDE SEQUENCE [LARGE SCALE GENOMIC DNA]</scope>
</reference>
<dbReference type="Gene3D" id="1.10.285.10">
    <property type="entry name" value="Glutamate Dehydrogenase, chain A, domain 3"/>
    <property type="match status" value="1"/>
</dbReference>
<keyword evidence="3" id="KW-1185">Reference proteome</keyword>
<evidence type="ECO:0000313" key="2">
    <source>
        <dbReference type="EMBL" id="GMI30385.1"/>
    </source>
</evidence>
<proteinExistence type="predicted"/>
<organism evidence="2 3">
    <name type="scientific">Tetraparma gracilis</name>
    <dbReference type="NCBI Taxonomy" id="2962635"/>
    <lineage>
        <taxon>Eukaryota</taxon>
        <taxon>Sar</taxon>
        <taxon>Stramenopiles</taxon>
        <taxon>Ochrophyta</taxon>
        <taxon>Bolidophyceae</taxon>
        <taxon>Parmales</taxon>
        <taxon>Triparmaceae</taxon>
        <taxon>Tetraparma</taxon>
    </lineage>
</organism>
<sequence length="221" mass="23768">MLADKGDSLRGKRCMIMGSGKVAQNVASKLLEYGAVPITFSDQTGHIYEPDGFEASKLRTVQKVKSERGAKVGRYIIASTTCQYNDPPNLFDVPCDLVFPCAQIGCISAEDVKTLSDNGCEGIIEGGHCSVAADGRKEMKKAGMLYGPHTLTLAGSMVVSGLEKIHPLKISDEMLKEEMARIHKEVKATTMEFNTRGDLYSGGIIMGFLRVANTMAAQGAV</sequence>
<dbReference type="InterPro" id="IPR050724">
    <property type="entry name" value="Glu_Leu_Phe_Val_DH"/>
</dbReference>
<dbReference type="EMBL" id="BRYB01003097">
    <property type="protein sequence ID" value="GMI30385.1"/>
    <property type="molecule type" value="Genomic_DNA"/>
</dbReference>
<name>A0ABQ6MPS7_9STRA</name>
<dbReference type="PANTHER" id="PTHR43571">
    <property type="entry name" value="NADP-SPECIFIC GLUTAMATE DEHYDROGENASE 1-RELATED"/>
    <property type="match status" value="1"/>
</dbReference>
<comment type="caution">
    <text evidence="2">The sequence shown here is derived from an EMBL/GenBank/DDBJ whole genome shotgun (WGS) entry which is preliminary data.</text>
</comment>
<evidence type="ECO:0000259" key="1">
    <source>
        <dbReference type="SMART" id="SM00839"/>
    </source>
</evidence>
<dbReference type="PANTHER" id="PTHR43571:SF1">
    <property type="entry name" value="NADP-SPECIFIC GLUTAMATE DEHYDROGENASE 1-RELATED"/>
    <property type="match status" value="1"/>
</dbReference>
<dbReference type="Proteomes" id="UP001165060">
    <property type="component" value="Unassembled WGS sequence"/>
</dbReference>
<dbReference type="SUPFAM" id="SSF51735">
    <property type="entry name" value="NAD(P)-binding Rossmann-fold domains"/>
    <property type="match status" value="1"/>
</dbReference>
<gene>
    <name evidence="2" type="ORF">TeGR_g13377</name>
</gene>
<evidence type="ECO:0000313" key="3">
    <source>
        <dbReference type="Proteomes" id="UP001165060"/>
    </source>
</evidence>
<accession>A0ABQ6MPS7</accession>
<dbReference type="InterPro" id="IPR036291">
    <property type="entry name" value="NAD(P)-bd_dom_sf"/>
</dbReference>
<dbReference type="InterPro" id="IPR006096">
    <property type="entry name" value="Glu/Leu/Phe/Val/Trp_DH_C"/>
</dbReference>
<feature type="domain" description="Glutamate/phenylalanine/leucine/valine/L-tryptophan dehydrogenase C-terminal" evidence="1">
    <location>
        <begin position="1"/>
        <end position="219"/>
    </location>
</feature>